<keyword evidence="10" id="KW-1185">Reference proteome</keyword>
<feature type="domain" description="Phosphatase PP2A regulatory subunit A/Splicing factor 3B subunit 1-like HEAT repeat" evidence="8">
    <location>
        <begin position="751"/>
        <end position="823"/>
    </location>
</feature>
<dbReference type="InterPro" id="IPR054573">
    <property type="entry name" value="PP2A/SF3B1-like_HEAT"/>
</dbReference>
<evidence type="ECO:0000313" key="9">
    <source>
        <dbReference type="EMBL" id="SCU98628.1"/>
    </source>
</evidence>
<dbReference type="SUPFAM" id="SSF48371">
    <property type="entry name" value="ARM repeat"/>
    <property type="match status" value="1"/>
</dbReference>
<evidence type="ECO:0000256" key="6">
    <source>
        <dbReference type="ARBA" id="ARBA00023187"/>
    </source>
</evidence>
<dbReference type="GO" id="GO:0003729">
    <property type="term" value="F:mRNA binding"/>
    <property type="evidence" value="ECO:0007669"/>
    <property type="project" value="InterPro"/>
</dbReference>
<dbReference type="Proteomes" id="UP000191024">
    <property type="component" value="Chromosome F"/>
</dbReference>
<comment type="similarity">
    <text evidence="2">Belongs to the SF3B1 family.</text>
</comment>
<protein>
    <submittedName>
        <fullName evidence="9">LAMI_0F15610g1_1</fullName>
    </submittedName>
</protein>
<dbReference type="PANTHER" id="PTHR12097">
    <property type="entry name" value="SPLICING FACTOR 3B, SUBUNIT 1-RELATED"/>
    <property type="match status" value="1"/>
</dbReference>
<dbReference type="InterPro" id="IPR038737">
    <property type="entry name" value="SF3b_su1-like"/>
</dbReference>
<sequence>MTSDIAFVKSGDGTTERNLAGQYSAPFEIRDELETTSQRDVLMERMEAVKRENESGYKGEGFVRRTQEIMKTGQKRALNDDDDANNDNRAVEAKRMHLEDTDSYAIPETSRSMVNALGKELVNEIPGVRDLQFFGPHDKQYFGELLVEKPDMTPEEQKDRQFLQLLLRIKNGAPATRKTAMRMLRNRAADFGAPRIFDRVLPILLDKSLDDQERHLMVKAVDRVLTQLQGLVKPYAHQLLVVIAPSLIDEDPLARQVGRELISRLANAVGLFCMISTIRPDIDHQDEYVRNVTSRTLAVVARTLGVAQLVPFFRAVCHSRKSWRARHTGIRSIQHLSSLLGIAVLPYLTGLIECTDEALYDEYVPVRIAAAQCLASLAQNSKPYGIEAFNQVLEPLWKGIKMQRGKALASFLRALGFIIPLMDTEYAGFYAQEVLRIVKRELASPDDEMKKAVLTVLQQCCSTEAVTTSYLQHEILDDFFSSFWSRRIALDRQISKMATYTTLVLTERTGCSSSISRLIDPLRDESEPLRIMALHAVNRLIKSMGSGDIDTELERRLIDALLVAFQEQTNEEKITIYGFGTVALAFDKRMKPYLPPIVSTILLRLKHKLPLVRQQAADLCAVLIPVIRSCDEFSILNKLNIILYESLGEMFPEVLGSVIGAMSQIASHVDLSQLQPSPSQILVTLTPILRNRHRKVQEPSIELIGKFAKGSAESVPPKEWMRICFELLEMLKSTNKSIRRAANRSFGEIAKAIGPQDVLVTLLNNLKVQERQLRVCTAVAIGIVAETCGSFTVIPALMNEYKTPETNVQNGVLKAMTFMFEYIGKLSQNYIYFILPLLEDALTDRDLVHRQTASTVIRHLALNCMGFGNEDAFLHLLNLLMPNIFETSPHVIVRIVEGLDSLRCALGPGIMMNYVWAGLFHPAKNVRTAYWSLYNNAYIQSMDALVPYFPTLEEDAFRISELDELL</sequence>
<evidence type="ECO:0000256" key="2">
    <source>
        <dbReference type="ARBA" id="ARBA00005754"/>
    </source>
</evidence>
<dbReference type="EMBL" id="LT598467">
    <property type="protein sequence ID" value="SCU98628.1"/>
    <property type="molecule type" value="Genomic_DNA"/>
</dbReference>
<gene>
    <name evidence="9" type="ORF">LAMI_0F15610G</name>
</gene>
<evidence type="ECO:0000256" key="5">
    <source>
        <dbReference type="ARBA" id="ARBA00022737"/>
    </source>
</evidence>
<evidence type="ECO:0000259" key="8">
    <source>
        <dbReference type="Pfam" id="PF22646"/>
    </source>
</evidence>
<proteinExistence type="inferred from homology"/>
<keyword evidence="4" id="KW-0747">Spliceosome</keyword>
<keyword evidence="3" id="KW-0507">mRNA processing</keyword>
<dbReference type="Gene3D" id="1.25.10.10">
    <property type="entry name" value="Leucine-rich Repeat Variant"/>
    <property type="match status" value="4"/>
</dbReference>
<evidence type="ECO:0000256" key="1">
    <source>
        <dbReference type="ARBA" id="ARBA00004123"/>
    </source>
</evidence>
<organism evidence="9 10">
    <name type="scientific">Lachancea mirantina</name>
    <dbReference type="NCBI Taxonomy" id="1230905"/>
    <lineage>
        <taxon>Eukaryota</taxon>
        <taxon>Fungi</taxon>
        <taxon>Dikarya</taxon>
        <taxon>Ascomycota</taxon>
        <taxon>Saccharomycotina</taxon>
        <taxon>Saccharomycetes</taxon>
        <taxon>Saccharomycetales</taxon>
        <taxon>Saccharomycetaceae</taxon>
        <taxon>Lachancea</taxon>
    </lineage>
</organism>
<keyword evidence="7" id="KW-0539">Nucleus</keyword>
<evidence type="ECO:0000256" key="7">
    <source>
        <dbReference type="ARBA" id="ARBA00023242"/>
    </source>
</evidence>
<keyword evidence="6" id="KW-0508">mRNA splicing</keyword>
<dbReference type="InterPro" id="IPR016024">
    <property type="entry name" value="ARM-type_fold"/>
</dbReference>
<keyword evidence="5" id="KW-0677">Repeat</keyword>
<dbReference type="InterPro" id="IPR011989">
    <property type="entry name" value="ARM-like"/>
</dbReference>
<dbReference type="AlphaFoldDB" id="A0A1G4K4D9"/>
<evidence type="ECO:0000313" key="10">
    <source>
        <dbReference type="Proteomes" id="UP000191024"/>
    </source>
</evidence>
<comment type="subcellular location">
    <subcellularLocation>
        <location evidence="1">Nucleus</location>
    </subcellularLocation>
</comment>
<name>A0A1G4K4D9_9SACH</name>
<accession>A0A1G4K4D9</accession>
<dbReference type="GO" id="GO:0005681">
    <property type="term" value="C:spliceosomal complex"/>
    <property type="evidence" value="ECO:0007669"/>
    <property type="project" value="UniProtKB-KW"/>
</dbReference>
<dbReference type="GO" id="GO:0000245">
    <property type="term" value="P:spliceosomal complex assembly"/>
    <property type="evidence" value="ECO:0007669"/>
    <property type="project" value="InterPro"/>
</dbReference>
<dbReference type="STRING" id="1230905.A0A1G4K4D9"/>
<evidence type="ECO:0000256" key="4">
    <source>
        <dbReference type="ARBA" id="ARBA00022728"/>
    </source>
</evidence>
<reference evidence="10" key="1">
    <citation type="submission" date="2016-03" db="EMBL/GenBank/DDBJ databases">
        <authorList>
            <person name="Devillers H."/>
        </authorList>
    </citation>
    <scope>NUCLEOTIDE SEQUENCE [LARGE SCALE GENOMIC DNA]</scope>
</reference>
<dbReference type="Pfam" id="PF22646">
    <property type="entry name" value="PPP2R1A-like_HEAT"/>
    <property type="match status" value="1"/>
</dbReference>
<dbReference type="FunFam" id="1.25.10.10:FF:000069">
    <property type="entry name" value="Splicing factor 3B subunit 1"/>
    <property type="match status" value="1"/>
</dbReference>
<dbReference type="OrthoDB" id="438939at2759"/>
<evidence type="ECO:0000256" key="3">
    <source>
        <dbReference type="ARBA" id="ARBA00022664"/>
    </source>
</evidence>